<feature type="transmembrane region" description="Helical" evidence="1">
    <location>
        <begin position="408"/>
        <end position="427"/>
    </location>
</feature>
<dbReference type="AlphaFoldDB" id="A0A4R3I0T0"/>
<reference evidence="3 4" key="1">
    <citation type="submission" date="2019-03" db="EMBL/GenBank/DDBJ databases">
        <title>Genomic Encyclopedia of Type Strains, Phase IV (KMG-IV): sequencing the most valuable type-strain genomes for metagenomic binning, comparative biology and taxonomic classification.</title>
        <authorList>
            <person name="Goeker M."/>
        </authorList>
    </citation>
    <scope>NUCLEOTIDE SEQUENCE [LARGE SCALE GENOMIC DNA]</scope>
    <source>
        <strain evidence="3 4">DSM 7445</strain>
    </source>
</reference>
<keyword evidence="1" id="KW-0812">Transmembrane</keyword>
<dbReference type="SMART" id="SM01080">
    <property type="entry name" value="CHASE2"/>
    <property type="match status" value="1"/>
</dbReference>
<dbReference type="PANTHER" id="PTHR43081:SF1">
    <property type="entry name" value="ADENYLATE CYCLASE, TERMINAL-DIFFERENTIATION SPECIFIC"/>
    <property type="match status" value="1"/>
</dbReference>
<dbReference type="InterPro" id="IPR001054">
    <property type="entry name" value="A/G_cyclase"/>
</dbReference>
<dbReference type="InterPro" id="IPR007890">
    <property type="entry name" value="CHASE2"/>
</dbReference>
<dbReference type="GO" id="GO:0004016">
    <property type="term" value="F:adenylate cyclase activity"/>
    <property type="evidence" value="ECO:0007669"/>
    <property type="project" value="UniProtKB-ARBA"/>
</dbReference>
<dbReference type="InterPro" id="IPR029787">
    <property type="entry name" value="Nucleotide_cyclase"/>
</dbReference>
<name>A0A4R3I0T0_PAULE</name>
<evidence type="ECO:0000256" key="1">
    <source>
        <dbReference type="SAM" id="Phobius"/>
    </source>
</evidence>
<proteinExistence type="predicted"/>
<protein>
    <submittedName>
        <fullName evidence="3">Adenylate cyclase</fullName>
    </submittedName>
</protein>
<dbReference type="SMART" id="SM00044">
    <property type="entry name" value="CYCc"/>
    <property type="match status" value="1"/>
</dbReference>
<feature type="transmembrane region" description="Helical" evidence="1">
    <location>
        <begin position="381"/>
        <end position="401"/>
    </location>
</feature>
<gene>
    <name evidence="3" type="ORF">EDC30_10183</name>
</gene>
<dbReference type="PANTHER" id="PTHR43081">
    <property type="entry name" value="ADENYLATE CYCLASE, TERMINAL-DIFFERENTIATION SPECIFIC-RELATED"/>
    <property type="match status" value="1"/>
</dbReference>
<dbReference type="Proteomes" id="UP000295382">
    <property type="component" value="Unassembled WGS sequence"/>
</dbReference>
<keyword evidence="1" id="KW-0472">Membrane</keyword>
<organism evidence="3 4">
    <name type="scientific">Paucimonas lemoignei</name>
    <name type="common">Pseudomonas lemoignei</name>
    <dbReference type="NCBI Taxonomy" id="29443"/>
    <lineage>
        <taxon>Bacteria</taxon>
        <taxon>Pseudomonadati</taxon>
        <taxon>Pseudomonadota</taxon>
        <taxon>Betaproteobacteria</taxon>
        <taxon>Burkholderiales</taxon>
        <taxon>Burkholderiaceae</taxon>
        <taxon>Paucimonas</taxon>
    </lineage>
</organism>
<comment type="caution">
    <text evidence="3">The sequence shown here is derived from an EMBL/GenBank/DDBJ whole genome shotgun (WGS) entry which is preliminary data.</text>
</comment>
<evidence type="ECO:0000313" key="3">
    <source>
        <dbReference type="EMBL" id="TCS39132.1"/>
    </source>
</evidence>
<accession>A0A4R3I0T0</accession>
<dbReference type="CDD" id="cd07302">
    <property type="entry name" value="CHD"/>
    <property type="match status" value="1"/>
</dbReference>
<evidence type="ECO:0000259" key="2">
    <source>
        <dbReference type="PROSITE" id="PS50125"/>
    </source>
</evidence>
<keyword evidence="4" id="KW-1185">Reference proteome</keyword>
<dbReference type="InterPro" id="IPR050697">
    <property type="entry name" value="Adenylyl/Guanylyl_Cyclase_3/4"/>
</dbReference>
<dbReference type="EMBL" id="SLZQ01000001">
    <property type="protein sequence ID" value="TCS39132.1"/>
    <property type="molecule type" value="Genomic_DNA"/>
</dbReference>
<keyword evidence="1" id="KW-1133">Transmembrane helix</keyword>
<dbReference type="Gene3D" id="3.30.70.1230">
    <property type="entry name" value="Nucleotide cyclase"/>
    <property type="match status" value="1"/>
</dbReference>
<feature type="domain" description="Guanylate cyclase" evidence="2">
    <location>
        <begin position="499"/>
        <end position="631"/>
    </location>
</feature>
<dbReference type="GO" id="GO:0006171">
    <property type="term" value="P:cAMP biosynthetic process"/>
    <property type="evidence" value="ECO:0007669"/>
    <property type="project" value="TreeGrafter"/>
</dbReference>
<dbReference type="PROSITE" id="PS50125">
    <property type="entry name" value="GUANYLATE_CYCLASE_2"/>
    <property type="match status" value="1"/>
</dbReference>
<sequence>MKQFLSRFGWRWLIGLSLTIVASLQVLGYLPETATDLIDQADQTIYDTRMRLGPPEFDSRIAIVSIDERSLAEVGRWPWSREVVARMVDRLFDKYKIKALGFDVTFSEPDNTSGYATLTSLAQNELRDVPQLDERLRSLKSALDYDARLARALRGRPVVLGYYLSPNLKKGMLPPPVFTKADLNDYEVDALLAAGYEGNLPELQKAAISGGYFNADFDADGLLRSTPLIMRVGDGYYESLALATARVALGATRVEPVMFQATSINSEEFVRGYGMLEAVKLNTEPHGTLIPVEQFLKARIQYRSPGGAQGGAYRYFSAADILKGKVKPEELEGRIVLVGTTAPGLNDMRATPVKADYPGVEVHANLISSILDNNFKQRPDFVIGFNFIQVLLIGLLLTLALSALSPLWSILVSAMTALAAIGFNSWMYQANNYVLPVATTLLLILGLFIFNVAWGYLFEYRKGRAIVNLFGEYVAPELVAEMAKDPQSYSMEGELRELTILFSDVRGFTTISEGLEPNALREYVNLYLTAMSEDIRGNRGTLDKYIGDAVMAFWGAPISLPNHASLAVKTALQMQDTARRLNEDFVARGWPPLKIGIGLNTGEVRVGDMGSAVRRAYTVMGDPVNLASRLEGITKTYGAGIVVGQATRDAAPEFLYRELDLVRVKGKNEPVPIFEPLGLAEAIDPAARADLERWHDALRMMRSQQWDAAQNAIEKLALAAPLDGLYPLYLERIAYYREHPPGEDWNAVTVFDTK</sequence>
<dbReference type="Pfam" id="PF05226">
    <property type="entry name" value="CHASE2"/>
    <property type="match status" value="1"/>
</dbReference>
<dbReference type="GO" id="GO:0035556">
    <property type="term" value="P:intracellular signal transduction"/>
    <property type="evidence" value="ECO:0007669"/>
    <property type="project" value="InterPro"/>
</dbReference>
<feature type="transmembrane region" description="Helical" evidence="1">
    <location>
        <begin position="433"/>
        <end position="457"/>
    </location>
</feature>
<dbReference type="SUPFAM" id="SSF55073">
    <property type="entry name" value="Nucleotide cyclase"/>
    <property type="match status" value="1"/>
</dbReference>
<dbReference type="Pfam" id="PF00211">
    <property type="entry name" value="Guanylate_cyc"/>
    <property type="match status" value="1"/>
</dbReference>
<evidence type="ECO:0000313" key="4">
    <source>
        <dbReference type="Proteomes" id="UP000295382"/>
    </source>
</evidence>